<dbReference type="InterPro" id="IPR014016">
    <property type="entry name" value="UvrD-like_ATP-bd"/>
</dbReference>
<dbReference type="GO" id="GO:0016787">
    <property type="term" value="F:hydrolase activity"/>
    <property type="evidence" value="ECO:0007669"/>
    <property type="project" value="UniProtKB-UniRule"/>
</dbReference>
<evidence type="ECO:0000259" key="13">
    <source>
        <dbReference type="PROSITE" id="PS51198"/>
    </source>
</evidence>
<dbReference type="InterPro" id="IPR027417">
    <property type="entry name" value="P-loop_NTPase"/>
</dbReference>
<keyword evidence="3 12" id="KW-0378">Hydrolase</keyword>
<accession>A0A840U3D1</accession>
<evidence type="ECO:0000256" key="10">
    <source>
        <dbReference type="ARBA" id="ARBA00034923"/>
    </source>
</evidence>
<feature type="binding site" evidence="12">
    <location>
        <begin position="30"/>
        <end position="37"/>
    </location>
    <ligand>
        <name>ATP</name>
        <dbReference type="ChEBI" id="CHEBI:30616"/>
    </ligand>
</feature>
<name>A0A840U3D1_9GAMM</name>
<keyword evidence="2 12" id="KW-0547">Nucleotide-binding</keyword>
<dbReference type="PANTHER" id="PTHR11070">
    <property type="entry name" value="UVRD / RECB / PCRA DNA HELICASE FAMILY MEMBER"/>
    <property type="match status" value="1"/>
</dbReference>
<evidence type="ECO:0000256" key="11">
    <source>
        <dbReference type="ARBA" id="ARBA00048988"/>
    </source>
</evidence>
<feature type="domain" description="UvrD-like helicase C-terminal" evidence="14">
    <location>
        <begin position="300"/>
        <end position="570"/>
    </location>
</feature>
<dbReference type="GO" id="GO:0003677">
    <property type="term" value="F:DNA binding"/>
    <property type="evidence" value="ECO:0007669"/>
    <property type="project" value="UniProtKB-KW"/>
</dbReference>
<evidence type="ECO:0000256" key="7">
    <source>
        <dbReference type="ARBA" id="ARBA00023235"/>
    </source>
</evidence>
<evidence type="ECO:0000259" key="14">
    <source>
        <dbReference type="PROSITE" id="PS51217"/>
    </source>
</evidence>
<dbReference type="CDD" id="cd17932">
    <property type="entry name" value="DEXQc_UvrD"/>
    <property type="match status" value="1"/>
</dbReference>
<dbReference type="Pfam" id="PF00580">
    <property type="entry name" value="UvrD-helicase"/>
    <property type="match status" value="1"/>
</dbReference>
<comment type="catalytic activity">
    <reaction evidence="11">
        <text>ATP + H2O = ADP + phosphate + H(+)</text>
        <dbReference type="Rhea" id="RHEA:13065"/>
        <dbReference type="ChEBI" id="CHEBI:15377"/>
        <dbReference type="ChEBI" id="CHEBI:15378"/>
        <dbReference type="ChEBI" id="CHEBI:30616"/>
        <dbReference type="ChEBI" id="CHEBI:43474"/>
        <dbReference type="ChEBI" id="CHEBI:456216"/>
        <dbReference type="EC" id="5.6.2.4"/>
    </reaction>
</comment>
<dbReference type="EMBL" id="JACHFE010000001">
    <property type="protein sequence ID" value="MBB5319649.1"/>
    <property type="molecule type" value="Genomic_DNA"/>
</dbReference>
<dbReference type="Gene3D" id="1.10.10.160">
    <property type="match status" value="1"/>
</dbReference>
<dbReference type="GO" id="GO:0043138">
    <property type="term" value="F:3'-5' DNA helicase activity"/>
    <property type="evidence" value="ECO:0007669"/>
    <property type="project" value="UniProtKB-EC"/>
</dbReference>
<keyword evidence="16" id="KW-1185">Reference proteome</keyword>
<dbReference type="Gene3D" id="3.40.50.300">
    <property type="entry name" value="P-loop containing nucleotide triphosphate hydrolases"/>
    <property type="match status" value="2"/>
</dbReference>
<keyword evidence="6" id="KW-0238">DNA-binding</keyword>
<keyword evidence="5 12" id="KW-0067">ATP-binding</keyword>
<keyword evidence="7" id="KW-0413">Isomerase</keyword>
<comment type="similarity">
    <text evidence="1">Belongs to the helicase family. UvrD subfamily.</text>
</comment>
<dbReference type="InterPro" id="IPR013986">
    <property type="entry name" value="DExx_box_DNA_helicase_dom_sf"/>
</dbReference>
<reference evidence="15 16" key="1">
    <citation type="submission" date="2020-08" db="EMBL/GenBank/DDBJ databases">
        <title>Genomic Encyclopedia of Type Strains, Phase IV (KMG-IV): sequencing the most valuable type-strain genomes for metagenomic binning, comparative biology and taxonomic classification.</title>
        <authorList>
            <person name="Goeker M."/>
        </authorList>
    </citation>
    <scope>NUCLEOTIDE SEQUENCE [LARGE SCALE GENOMIC DNA]</scope>
    <source>
        <strain evidence="15 16">DSM 22359</strain>
    </source>
</reference>
<dbReference type="Gene3D" id="1.10.486.10">
    <property type="entry name" value="PCRA, domain 4"/>
    <property type="match status" value="1"/>
</dbReference>
<sequence length="757" mass="85856">MPDTDFLPDHLTDEQRAIITAGYEHSVITAVAGSGKTSTLAWRIRYLLTQGHDPDRMLVLMFNRSAKVDFERKLASVCDQSGLALPEIRTYHAMGLRLYKRFVREGYLPGFSEKILTEQEISYQAWLLTRRLAPEDLADEIRRNKKEFVETATGFIDLVKTGLSPAQMVFEQLDYSEKYSYLVDLFHSFEQWRKSQSRISYADMLYEPVMAIHQNPPLQQLVGNKMDLILVDEYQDTNEIQHLLLRYVAGDRARVTVVGDPDQTIYEFRGAKPEFILRRFSDEFESPLEQTLSYTFRYGHRVALLANHLIHHNTGRKDVLCHSHPTTPATGIHLHRADSDGDQVLRLVQEQDAETNSQSAILFRVWSQSVPIELKLLARGIPYRIDAGKGALFSREVQAITALLVIVTGELEHLPDMDRLEIARLLLRFPHVGLKEPELENLAQFLAGFDRQWHERLLAMDFDALAPMAARKLRKLADVLGQLRGYRGPVAGLISVYAEHTDLYEGLRSLALTHDSAEERIDTVQGFRDYLKSLNVDAPGALAHLRTLKQQAGEHRDHGILLSTIHRTKGLEWPVVIIPGLQEKYLPYSPRPSENTQTILESERRLLYVGMTRVRDTLHLITRPESRHSHLDGEDGPSRFVPELCFDLCQSLGDALATRPVDSEAPLTLNQNLTSVSLRYAEREGVTLDGTKTATAPSAGDPVWLNERVQHAIFGAGQVVGEDQTSFEVRFDKGDTLNFSKKSAHLYFSLPEGSNHR</sequence>
<dbReference type="Proteomes" id="UP000591735">
    <property type="component" value="Unassembled WGS sequence"/>
</dbReference>
<evidence type="ECO:0000256" key="5">
    <source>
        <dbReference type="ARBA" id="ARBA00022840"/>
    </source>
</evidence>
<evidence type="ECO:0000256" key="8">
    <source>
        <dbReference type="ARBA" id="ARBA00034617"/>
    </source>
</evidence>
<dbReference type="EC" id="5.6.2.4" evidence="9"/>
<dbReference type="InterPro" id="IPR000212">
    <property type="entry name" value="DNA_helicase_UvrD/REP"/>
</dbReference>
<dbReference type="AlphaFoldDB" id="A0A840U3D1"/>
<organism evidence="15 16">
    <name type="scientific">Marinobacter oulmenensis</name>
    <dbReference type="NCBI Taxonomy" id="643747"/>
    <lineage>
        <taxon>Bacteria</taxon>
        <taxon>Pseudomonadati</taxon>
        <taxon>Pseudomonadota</taxon>
        <taxon>Gammaproteobacteria</taxon>
        <taxon>Pseudomonadales</taxon>
        <taxon>Marinobacteraceae</taxon>
        <taxon>Marinobacter</taxon>
    </lineage>
</organism>
<dbReference type="PANTHER" id="PTHR11070:SF2">
    <property type="entry name" value="ATP-DEPENDENT DNA HELICASE SRS2"/>
    <property type="match status" value="1"/>
</dbReference>
<proteinExistence type="inferred from homology"/>
<evidence type="ECO:0000256" key="3">
    <source>
        <dbReference type="ARBA" id="ARBA00022801"/>
    </source>
</evidence>
<evidence type="ECO:0000256" key="2">
    <source>
        <dbReference type="ARBA" id="ARBA00022741"/>
    </source>
</evidence>
<evidence type="ECO:0000256" key="9">
    <source>
        <dbReference type="ARBA" id="ARBA00034808"/>
    </source>
</evidence>
<comment type="catalytic activity">
    <reaction evidence="8">
        <text>Couples ATP hydrolysis with the unwinding of duplex DNA by translocating in the 3'-5' direction.</text>
        <dbReference type="EC" id="5.6.2.4"/>
    </reaction>
</comment>
<evidence type="ECO:0000256" key="1">
    <source>
        <dbReference type="ARBA" id="ARBA00009922"/>
    </source>
</evidence>
<dbReference type="SUPFAM" id="SSF52540">
    <property type="entry name" value="P-loop containing nucleoside triphosphate hydrolases"/>
    <property type="match status" value="1"/>
</dbReference>
<keyword evidence="4 12" id="KW-0347">Helicase</keyword>
<evidence type="ECO:0000256" key="6">
    <source>
        <dbReference type="ARBA" id="ARBA00023125"/>
    </source>
</evidence>
<dbReference type="RefSeq" id="WP_246362259.1">
    <property type="nucleotide sequence ID" value="NZ_JACHFE010000001.1"/>
</dbReference>
<feature type="domain" description="UvrD-like helicase ATP-binding" evidence="13">
    <location>
        <begin position="9"/>
        <end position="299"/>
    </location>
</feature>
<dbReference type="GO" id="GO:0005524">
    <property type="term" value="F:ATP binding"/>
    <property type="evidence" value="ECO:0007669"/>
    <property type="project" value="UniProtKB-UniRule"/>
</dbReference>
<gene>
    <name evidence="15" type="ORF">HNR38_000117</name>
</gene>
<dbReference type="Pfam" id="PF13361">
    <property type="entry name" value="UvrD_C"/>
    <property type="match status" value="1"/>
</dbReference>
<dbReference type="PROSITE" id="PS51198">
    <property type="entry name" value="UVRD_HELICASE_ATP_BIND"/>
    <property type="match status" value="1"/>
</dbReference>
<dbReference type="GO" id="GO:0000725">
    <property type="term" value="P:recombinational repair"/>
    <property type="evidence" value="ECO:0007669"/>
    <property type="project" value="TreeGrafter"/>
</dbReference>
<dbReference type="InterPro" id="IPR014017">
    <property type="entry name" value="DNA_helicase_UvrD-like_C"/>
</dbReference>
<comment type="caution">
    <text evidence="15">The sequence shown here is derived from an EMBL/GenBank/DDBJ whole genome shotgun (WGS) entry which is preliminary data.</text>
</comment>
<evidence type="ECO:0000313" key="15">
    <source>
        <dbReference type="EMBL" id="MBB5319649.1"/>
    </source>
</evidence>
<evidence type="ECO:0000313" key="16">
    <source>
        <dbReference type="Proteomes" id="UP000591735"/>
    </source>
</evidence>
<evidence type="ECO:0000256" key="4">
    <source>
        <dbReference type="ARBA" id="ARBA00022806"/>
    </source>
</evidence>
<protein>
    <recommendedName>
        <fullName evidence="9">DNA 3'-5' helicase</fullName>
        <ecNumber evidence="9">5.6.2.4</ecNumber>
    </recommendedName>
    <alternativeName>
        <fullName evidence="10">DNA 3'-5' helicase II</fullName>
    </alternativeName>
</protein>
<evidence type="ECO:0000256" key="12">
    <source>
        <dbReference type="PROSITE-ProRule" id="PRU00560"/>
    </source>
</evidence>
<dbReference type="PROSITE" id="PS51217">
    <property type="entry name" value="UVRD_HELICASE_CTER"/>
    <property type="match status" value="1"/>
</dbReference>